<dbReference type="InParanoid" id="A0A7J7DMJ3"/>
<dbReference type="Proteomes" id="UP000593562">
    <property type="component" value="Unassembled WGS sequence"/>
</dbReference>
<evidence type="ECO:0000313" key="3">
    <source>
        <dbReference type="Proteomes" id="UP000593562"/>
    </source>
</evidence>
<reference evidence="2 3" key="1">
    <citation type="journal article" date="2020" name="Nat. Commun.">
        <title>Genome of Tripterygium wilfordii and identification of cytochrome P450 involved in triptolide biosynthesis.</title>
        <authorList>
            <person name="Tu L."/>
            <person name="Su P."/>
            <person name="Zhang Z."/>
            <person name="Gao L."/>
            <person name="Wang J."/>
            <person name="Hu T."/>
            <person name="Zhou J."/>
            <person name="Zhang Y."/>
            <person name="Zhao Y."/>
            <person name="Liu Y."/>
            <person name="Song Y."/>
            <person name="Tong Y."/>
            <person name="Lu Y."/>
            <person name="Yang J."/>
            <person name="Xu C."/>
            <person name="Jia M."/>
            <person name="Peters R.J."/>
            <person name="Huang L."/>
            <person name="Gao W."/>
        </authorList>
    </citation>
    <scope>NUCLEOTIDE SEQUENCE [LARGE SCALE GENOMIC DNA]</scope>
    <source>
        <strain evidence="3">cv. XIE 37</strain>
        <tissue evidence="2">Leaf</tissue>
    </source>
</reference>
<accession>A0A7J7DMJ3</accession>
<gene>
    <name evidence="2" type="ORF">HS088_TW05G00317</name>
</gene>
<keyword evidence="3" id="KW-1185">Reference proteome</keyword>
<proteinExistence type="predicted"/>
<name>A0A7J7DMJ3_TRIWF</name>
<evidence type="ECO:0000313" key="2">
    <source>
        <dbReference type="EMBL" id="KAF5747592.1"/>
    </source>
</evidence>
<feature type="compositionally biased region" description="Basic residues" evidence="1">
    <location>
        <begin position="52"/>
        <end position="62"/>
    </location>
</feature>
<dbReference type="EMBL" id="JAAARO010000005">
    <property type="protein sequence ID" value="KAF5747592.1"/>
    <property type="molecule type" value="Genomic_DNA"/>
</dbReference>
<evidence type="ECO:0000256" key="1">
    <source>
        <dbReference type="SAM" id="MobiDB-lite"/>
    </source>
</evidence>
<comment type="caution">
    <text evidence="2">The sequence shown here is derived from an EMBL/GenBank/DDBJ whole genome shotgun (WGS) entry which is preliminary data.</text>
</comment>
<feature type="region of interest" description="Disordered" evidence="1">
    <location>
        <begin position="1"/>
        <end position="62"/>
    </location>
</feature>
<organism evidence="2 3">
    <name type="scientific">Tripterygium wilfordii</name>
    <name type="common">Thunder God vine</name>
    <dbReference type="NCBI Taxonomy" id="458696"/>
    <lineage>
        <taxon>Eukaryota</taxon>
        <taxon>Viridiplantae</taxon>
        <taxon>Streptophyta</taxon>
        <taxon>Embryophyta</taxon>
        <taxon>Tracheophyta</taxon>
        <taxon>Spermatophyta</taxon>
        <taxon>Magnoliopsida</taxon>
        <taxon>eudicotyledons</taxon>
        <taxon>Gunneridae</taxon>
        <taxon>Pentapetalae</taxon>
        <taxon>rosids</taxon>
        <taxon>fabids</taxon>
        <taxon>Celastrales</taxon>
        <taxon>Celastraceae</taxon>
        <taxon>Tripterygium</taxon>
    </lineage>
</organism>
<dbReference type="AlphaFoldDB" id="A0A7J7DMJ3"/>
<feature type="compositionally biased region" description="Low complexity" evidence="1">
    <location>
        <begin position="1"/>
        <end position="13"/>
    </location>
</feature>
<sequence length="122" mass="13893">MSSGGLTNSSNSSPRNPTAGLTATRRRLDAVDRNSNLSDDEEDNVNRSAAGPHHHYHNHHHHNHHHPVIKYLLLRRKWLLFMPEAWLFGIEEGCQWTVTMAVASVFVKFSLLRLEWTCGGSR</sequence>
<protein>
    <submittedName>
        <fullName evidence="2">Uncharacterized protein</fullName>
    </submittedName>
</protein>